<reference evidence="4" key="1">
    <citation type="submission" date="2021-01" db="EMBL/GenBank/DDBJ databases">
        <authorList>
            <person name="Corre E."/>
            <person name="Pelletier E."/>
            <person name="Niang G."/>
            <person name="Scheremetjew M."/>
            <person name="Finn R."/>
            <person name="Kale V."/>
            <person name="Holt S."/>
            <person name="Cochrane G."/>
            <person name="Meng A."/>
            <person name="Brown T."/>
            <person name="Cohen L."/>
        </authorList>
    </citation>
    <scope>NUCLEOTIDE SEQUENCE</scope>
    <source>
        <strain evidence="4">MM31A-1</strain>
    </source>
</reference>
<evidence type="ECO:0000313" key="4">
    <source>
        <dbReference type="EMBL" id="CAE0464927.1"/>
    </source>
</evidence>
<evidence type="ECO:0000259" key="3">
    <source>
        <dbReference type="Pfam" id="PF09758"/>
    </source>
</evidence>
<dbReference type="GO" id="GO:0006914">
    <property type="term" value="P:autophagy"/>
    <property type="evidence" value="ECO:0007669"/>
    <property type="project" value="UniProtKB-KW"/>
</dbReference>
<dbReference type="InterPro" id="IPR039272">
    <property type="entry name" value="CLEC16A/TT9"/>
</dbReference>
<dbReference type="PANTHER" id="PTHR21481">
    <property type="entry name" value="PROTEIN CLEC16A"/>
    <property type="match status" value="1"/>
</dbReference>
<dbReference type="EMBL" id="HBIO01012577">
    <property type="protein sequence ID" value="CAE0464927.1"/>
    <property type="molecule type" value="Transcribed_RNA"/>
</dbReference>
<evidence type="ECO:0000256" key="1">
    <source>
        <dbReference type="ARBA" id="ARBA00023006"/>
    </source>
</evidence>
<feature type="domain" description="FPL" evidence="3">
    <location>
        <begin position="264"/>
        <end position="413"/>
    </location>
</feature>
<dbReference type="GO" id="GO:1901096">
    <property type="term" value="P:regulation of autophagosome maturation"/>
    <property type="evidence" value="ECO:0007669"/>
    <property type="project" value="TreeGrafter"/>
</dbReference>
<dbReference type="Pfam" id="PF09758">
    <property type="entry name" value="FPL"/>
    <property type="match status" value="1"/>
</dbReference>
<dbReference type="GO" id="GO:0007034">
    <property type="term" value="P:vacuolar transport"/>
    <property type="evidence" value="ECO:0007669"/>
    <property type="project" value="TreeGrafter"/>
</dbReference>
<dbReference type="InterPro" id="IPR019155">
    <property type="entry name" value="CLEC16A/TT9_N"/>
</dbReference>
<proteinExistence type="predicted"/>
<evidence type="ECO:0000256" key="2">
    <source>
        <dbReference type="SAM" id="MobiDB-lite"/>
    </source>
</evidence>
<dbReference type="PANTHER" id="PTHR21481:SF0">
    <property type="entry name" value="PROTEIN CLEC16A"/>
    <property type="match status" value="1"/>
</dbReference>
<feature type="region of interest" description="Disordered" evidence="2">
    <location>
        <begin position="183"/>
        <end position="251"/>
    </location>
</feature>
<dbReference type="GO" id="GO:0016197">
    <property type="term" value="P:endosomal transport"/>
    <property type="evidence" value="ECO:0007669"/>
    <property type="project" value="TreeGrafter"/>
</dbReference>
<keyword evidence="1" id="KW-0072">Autophagy</keyword>
<sequence length="1328" mass="145554">MFSRSRSKARASTPPPPLQELRQNIDKLNQLVDKATRQQKSKVAAAAATAASSSLTKNGIQRKTSYANILKGGGDNNNKKVPVIARFISLTSGDEEELIELLRRIAELVVQGEQRAAAQMDIQMSMSADSSSNASVGGLSAAAAATGDPMGNENAIFEYFCEVNVMSTIVNISTGAAFRIPSSSSKGAEIGKGTVPQKAETKATHDGEEEEELAEILTSTSIDDSENGLEVSPSRKIASSPSSSSLASSGHPPPPQFLYLPPISIAIQAIQSISILVQNVARATSLYFLLSNNIVNDLINLPLQFYNDAEIYKREEMLGRTRTQSKNTPTRRRGNESAEMSELTTTYVAFLKSLAMRMNSDTLQFYLTYPIQSMNDLDFSDIQFPLYARALQFCDPDEDAFVRTTAMNICLNTLRLTTKGGPLLAKRGNVNNEESKENGHSRPDMKECPDGTSLHLSDDLPFQERLAISHYVCVSSRVQSLTAGIFTKMAKLCGSVEEAIRSMDRIDGALTECFVMMEKSRDKNHSSSSPGIDEALLEIDKESRIADEKARIETLQIERIQYAKMFSDRVADFQDEFLLLEDLLKVGLIPLNEQIIEMMFAAVIYPTVLTPLQLFPKKAKAEAGQNESKNPVSVDDNPLASDILGKYIVSPHSRSISNISSISLPPASSAMELIYDASLAKTALFVVSCIYHFTSHEQLLHLLATALLHPYAPKVSDNLILSVAPEITFKDKDGNTYIKTEEYRNTNNSNCYLFGGCSTDFLNEKKFSTSRDECTFVLSPALSYIYNWSISGIIPAALQNKVRQNPFRRMILSCLAGTDGMEEIQFLAVYAMDAMVSTIRSNVLKGIILNGNISNQTDAIRPSSREADPVVIDLDDASAGSDTLSAFSSSASNYMIEFISAMCASLMTATITFDDMYCLKYNDVAAHAIYCAALIDNSVKKAASKLLSHKRRQSGSFMSQIPSRLNKSKSENKKEKNNLDNDLKMDCIFFDDFCKGSKSVVENMQRRQNTSSGSLWDGPGYIPVAKDGCIADLSKYFQEDISASLLLGHDDEERAYHCGSNSAIAHLQLDSFSRLLKGGLDSSVLSKQKGYIGVSALALASKQAVESSKGGEYQLLCPLSPTFGEVLFGEDVSSTANPNPEIPQPNSIISLVGRGTFPCVCEVTNETESFFTDGNSLVVAEGLRWQSLYLVLLGKHMILTETVRGDSGSNGRVITSCPLSNIIVQNDDALDQQSASSARRLYLVHFSPELSPPRLFEVDTADGHASNGNEVSITRSELGLWFEDSNASTKAYKALWTRINKARSKRGQKIREALAHDDRLRFPSLFKS</sequence>
<organism evidence="4">
    <name type="scientific">Chaetoceros debilis</name>
    <dbReference type="NCBI Taxonomy" id="122233"/>
    <lineage>
        <taxon>Eukaryota</taxon>
        <taxon>Sar</taxon>
        <taxon>Stramenopiles</taxon>
        <taxon>Ochrophyta</taxon>
        <taxon>Bacillariophyta</taxon>
        <taxon>Coscinodiscophyceae</taxon>
        <taxon>Chaetocerotophycidae</taxon>
        <taxon>Chaetocerotales</taxon>
        <taxon>Chaetocerotaceae</taxon>
        <taxon>Chaetoceros</taxon>
    </lineage>
</organism>
<feature type="compositionally biased region" description="Basic and acidic residues" evidence="2">
    <location>
        <begin position="433"/>
        <end position="449"/>
    </location>
</feature>
<feature type="compositionally biased region" description="Basic and acidic residues" evidence="2">
    <location>
        <begin position="968"/>
        <end position="977"/>
    </location>
</feature>
<protein>
    <recommendedName>
        <fullName evidence="3">FPL domain-containing protein</fullName>
    </recommendedName>
</protein>
<feature type="compositionally biased region" description="Polar residues" evidence="2">
    <location>
        <begin position="954"/>
        <end position="965"/>
    </location>
</feature>
<feature type="region of interest" description="Disordered" evidence="2">
    <location>
        <begin position="425"/>
        <end position="450"/>
    </location>
</feature>
<dbReference type="GO" id="GO:0005770">
    <property type="term" value="C:late endosome"/>
    <property type="evidence" value="ECO:0007669"/>
    <property type="project" value="TreeGrafter"/>
</dbReference>
<accession>A0A7S3Q3V2</accession>
<feature type="region of interest" description="Disordered" evidence="2">
    <location>
        <begin position="1"/>
        <end position="22"/>
    </location>
</feature>
<name>A0A7S3Q3V2_9STRA</name>
<dbReference type="GO" id="GO:0005794">
    <property type="term" value="C:Golgi apparatus"/>
    <property type="evidence" value="ECO:0007669"/>
    <property type="project" value="TreeGrafter"/>
</dbReference>
<feature type="compositionally biased region" description="Low complexity" evidence="2">
    <location>
        <begin position="232"/>
        <end position="250"/>
    </location>
</feature>
<gene>
    <name evidence="4" type="ORF">CDEB00056_LOCUS9768</name>
</gene>
<feature type="region of interest" description="Disordered" evidence="2">
    <location>
        <begin position="950"/>
        <end position="977"/>
    </location>
</feature>